<evidence type="ECO:0000313" key="10">
    <source>
        <dbReference type="EMBL" id="CAI73892.1"/>
    </source>
</evidence>
<dbReference type="OMA" id="VNTITYV"/>
<dbReference type="EMBL" id="CR940347">
    <property type="protein sequence ID" value="CAI73892.1"/>
    <property type="molecule type" value="Genomic_DNA"/>
</dbReference>
<dbReference type="SUPFAM" id="SSF52540">
    <property type="entry name" value="P-loop containing nucleoside triphosphate hydrolases"/>
    <property type="match status" value="1"/>
</dbReference>
<feature type="short sequence motif" description="Q motif" evidence="5">
    <location>
        <begin position="101"/>
        <end position="129"/>
    </location>
</feature>
<dbReference type="PANTHER" id="PTHR47959:SF1">
    <property type="entry name" value="ATP-DEPENDENT RNA HELICASE DBPA"/>
    <property type="match status" value="1"/>
</dbReference>
<keyword evidence="1" id="KW-0547">Nucleotide-binding</keyword>
<evidence type="ECO:0000259" key="7">
    <source>
        <dbReference type="PROSITE" id="PS51192"/>
    </source>
</evidence>
<dbReference type="InterPro" id="IPR050079">
    <property type="entry name" value="DEAD_box_RNA_helicase"/>
</dbReference>
<gene>
    <name evidence="10" type="ORF">TA19090</name>
</gene>
<evidence type="ECO:0000256" key="2">
    <source>
        <dbReference type="ARBA" id="ARBA00022801"/>
    </source>
</evidence>
<dbReference type="Proteomes" id="UP000001950">
    <property type="component" value="Chromosome 1"/>
</dbReference>
<evidence type="ECO:0000256" key="6">
    <source>
        <dbReference type="SAM" id="MobiDB-lite"/>
    </source>
</evidence>
<protein>
    <submittedName>
        <fullName evidence="10">ATP-dependent RNA helicase, putative</fullName>
    </submittedName>
</protein>
<proteinExistence type="predicted"/>
<evidence type="ECO:0000259" key="9">
    <source>
        <dbReference type="PROSITE" id="PS51195"/>
    </source>
</evidence>
<feature type="region of interest" description="Disordered" evidence="6">
    <location>
        <begin position="1"/>
        <end position="21"/>
    </location>
</feature>
<dbReference type="InterPro" id="IPR044742">
    <property type="entry name" value="DEAD/DEAH_RhlB"/>
</dbReference>
<dbReference type="SMART" id="SM00490">
    <property type="entry name" value="HELICc"/>
    <property type="match status" value="1"/>
</dbReference>
<dbReference type="PANTHER" id="PTHR47959">
    <property type="entry name" value="ATP-DEPENDENT RNA HELICASE RHLE-RELATED"/>
    <property type="match status" value="1"/>
</dbReference>
<feature type="compositionally biased region" description="Basic and acidic residues" evidence="6">
    <location>
        <begin position="66"/>
        <end position="79"/>
    </location>
</feature>
<dbReference type="InterPro" id="IPR014014">
    <property type="entry name" value="RNA_helicase_DEAD_Q_motif"/>
</dbReference>
<dbReference type="PROSITE" id="PS51192">
    <property type="entry name" value="HELICASE_ATP_BIND_1"/>
    <property type="match status" value="1"/>
</dbReference>
<dbReference type="CDD" id="cd00268">
    <property type="entry name" value="DEADc"/>
    <property type="match status" value="1"/>
</dbReference>
<feature type="region of interest" description="Disordered" evidence="6">
    <location>
        <begin position="52"/>
        <end position="79"/>
    </location>
</feature>
<dbReference type="InterPro" id="IPR014001">
    <property type="entry name" value="Helicase_ATP-bd"/>
</dbReference>
<keyword evidence="4" id="KW-0067">ATP-binding</keyword>
<evidence type="ECO:0000256" key="5">
    <source>
        <dbReference type="PROSITE-ProRule" id="PRU00552"/>
    </source>
</evidence>
<dbReference type="Pfam" id="PF00270">
    <property type="entry name" value="DEAD"/>
    <property type="match status" value="1"/>
</dbReference>
<dbReference type="GO" id="GO:0003724">
    <property type="term" value="F:RNA helicase activity"/>
    <property type="evidence" value="ECO:0007669"/>
    <property type="project" value="InterPro"/>
</dbReference>
<dbReference type="VEuPathDB" id="PiroplasmaDB:TA19090"/>
<sequence>MLDFLDKNPDNNPKVSQKLVNSDSKWKDLDIPGDLFSEGLISLEVLDNTQNHQGSKLNSIKSSSKPRNDKPPPDNDKISQEKEVTIDYEEVNKKTNGWTNLSEENYTIPQQILVNLYKNNFNSPTPIQRLTLVPSIIKKTHVLISSETGSGKTLCFVLPIVISLLSEKIDKKIESLVILPTRELAVQVKKIFFMILEGIDIRVLSIIGGISVQKQERLLKKDPSIVVATPGRLHDFVNDGKLRGLFQLRHLVLDEVDKFFEDNSYKEVQLIVKYVKRAKIQCFLSSATILNMKENLISLFKLLNISNPTVCICSKDNQLSIPYDQLSNKLLYKKLFTKSLTQVSIPENLTFKLIDSEDKYKVTQITILNTVLFPEVRLIGYLVDYLCNVESKKCIIFVNTITYVYRLESLLSLIFWKDVHEHRLKRKYCTTFDVNTKLDFVSGIHSRLKQKQRLNRLEKFSSNKKSILICTDVASRGLDIPNIDIVIHFHPPKDKSLFLHRSGRTARLKSDGVSVCFCSPNNRELWKKLFTEINKNIDKIDQIEEIPRDKFLSMFQLVALKLTIQIISIVHDDTGLKDLLQLAETIEKSEFQMSKEKSVQSWFQNAARKADIMLSDDETQEETKRQRSYKAMKSEKKKLLKVF</sequence>
<dbReference type="Pfam" id="PF00271">
    <property type="entry name" value="Helicase_C"/>
    <property type="match status" value="1"/>
</dbReference>
<evidence type="ECO:0000256" key="3">
    <source>
        <dbReference type="ARBA" id="ARBA00022806"/>
    </source>
</evidence>
<dbReference type="InParanoid" id="Q4UG97"/>
<dbReference type="STRING" id="5874.Q4UG97"/>
<feature type="domain" description="DEAD-box RNA helicase Q" evidence="9">
    <location>
        <begin position="101"/>
        <end position="129"/>
    </location>
</feature>
<dbReference type="GeneID" id="3863992"/>
<dbReference type="PROSITE" id="PS51195">
    <property type="entry name" value="Q_MOTIF"/>
    <property type="match status" value="1"/>
</dbReference>
<feature type="domain" description="Helicase ATP-binding" evidence="7">
    <location>
        <begin position="133"/>
        <end position="307"/>
    </location>
</feature>
<dbReference type="InterPro" id="IPR011545">
    <property type="entry name" value="DEAD/DEAH_box_helicase_dom"/>
</dbReference>
<accession>Q4UG97</accession>
<organism evidence="10 11">
    <name type="scientific">Theileria annulata</name>
    <dbReference type="NCBI Taxonomy" id="5874"/>
    <lineage>
        <taxon>Eukaryota</taxon>
        <taxon>Sar</taxon>
        <taxon>Alveolata</taxon>
        <taxon>Apicomplexa</taxon>
        <taxon>Aconoidasida</taxon>
        <taxon>Piroplasmida</taxon>
        <taxon>Theileriidae</taxon>
        <taxon>Theileria</taxon>
    </lineage>
</organism>
<dbReference type="RefSeq" id="XP_954569.1">
    <property type="nucleotide sequence ID" value="XM_949476.1"/>
</dbReference>
<dbReference type="Gene3D" id="3.40.50.300">
    <property type="entry name" value="P-loop containing nucleotide triphosphate hydrolases"/>
    <property type="match status" value="2"/>
</dbReference>
<reference evidence="10 11" key="1">
    <citation type="journal article" date="2005" name="Science">
        <title>Genome of the host-cell transforming parasite Theileria annulata compared with T. parva.</title>
        <authorList>
            <person name="Pain A."/>
            <person name="Renauld H."/>
            <person name="Berriman M."/>
            <person name="Murphy L."/>
            <person name="Yeats C.A."/>
            <person name="Weir W."/>
            <person name="Kerhornou A."/>
            <person name="Aslett M."/>
            <person name="Bishop R."/>
            <person name="Bouchier C."/>
            <person name="Cochet M."/>
            <person name="Coulson R.M.R."/>
            <person name="Cronin A."/>
            <person name="de Villiers E.P."/>
            <person name="Fraser A."/>
            <person name="Fosker N."/>
            <person name="Gardner M."/>
            <person name="Goble A."/>
            <person name="Griffiths-Jones S."/>
            <person name="Harris D.E."/>
            <person name="Katzer F."/>
            <person name="Larke N."/>
            <person name="Lord A."/>
            <person name="Maser P."/>
            <person name="McKellar S."/>
            <person name="Mooney P."/>
            <person name="Morton F."/>
            <person name="Nene V."/>
            <person name="O'Neil S."/>
            <person name="Price C."/>
            <person name="Quail M.A."/>
            <person name="Rabbinowitsch E."/>
            <person name="Rawlings N.D."/>
            <person name="Rutter S."/>
            <person name="Saunders D."/>
            <person name="Seeger K."/>
            <person name="Shah T."/>
            <person name="Squares R."/>
            <person name="Squares S."/>
            <person name="Tivey A."/>
            <person name="Walker A.R."/>
            <person name="Woodward J."/>
            <person name="Dobbelaere D.A.E."/>
            <person name="Langsley G."/>
            <person name="Rajandream M.A."/>
            <person name="McKeever D."/>
            <person name="Shiels B."/>
            <person name="Tait A."/>
            <person name="Barrell B.G."/>
            <person name="Hall N."/>
        </authorList>
    </citation>
    <scope>NUCLEOTIDE SEQUENCE [LARGE SCALE GENOMIC DNA]</scope>
    <source>
        <strain evidence="11">Ankara</strain>
    </source>
</reference>
<dbReference type="PROSITE" id="PS51194">
    <property type="entry name" value="HELICASE_CTER"/>
    <property type="match status" value="1"/>
</dbReference>
<dbReference type="GO" id="GO:0016787">
    <property type="term" value="F:hydrolase activity"/>
    <property type="evidence" value="ECO:0007669"/>
    <property type="project" value="UniProtKB-KW"/>
</dbReference>
<name>Q4UG97_THEAN</name>
<dbReference type="CDD" id="cd18787">
    <property type="entry name" value="SF2_C_DEAD"/>
    <property type="match status" value="1"/>
</dbReference>
<dbReference type="GO" id="GO:0005524">
    <property type="term" value="F:ATP binding"/>
    <property type="evidence" value="ECO:0007669"/>
    <property type="project" value="UniProtKB-KW"/>
</dbReference>
<dbReference type="OrthoDB" id="4310724at2759"/>
<dbReference type="InterPro" id="IPR001650">
    <property type="entry name" value="Helicase_C-like"/>
</dbReference>
<dbReference type="eggNOG" id="KOG0347">
    <property type="taxonomic scope" value="Eukaryota"/>
</dbReference>
<feature type="compositionally biased region" description="Polar residues" evidence="6">
    <location>
        <begin position="10"/>
        <end position="21"/>
    </location>
</feature>
<dbReference type="InterPro" id="IPR027417">
    <property type="entry name" value="P-loop_NTPase"/>
</dbReference>
<dbReference type="KEGG" id="tan:TA19090"/>
<dbReference type="GO" id="GO:0005829">
    <property type="term" value="C:cytosol"/>
    <property type="evidence" value="ECO:0007669"/>
    <property type="project" value="TreeGrafter"/>
</dbReference>
<keyword evidence="11" id="KW-1185">Reference proteome</keyword>
<dbReference type="FunCoup" id="Q4UG97">
    <property type="interactions" value="90"/>
</dbReference>
<evidence type="ECO:0000256" key="4">
    <source>
        <dbReference type="ARBA" id="ARBA00022840"/>
    </source>
</evidence>
<evidence type="ECO:0000259" key="8">
    <source>
        <dbReference type="PROSITE" id="PS51194"/>
    </source>
</evidence>
<keyword evidence="3 10" id="KW-0347">Helicase</keyword>
<dbReference type="GO" id="GO:0003676">
    <property type="term" value="F:nucleic acid binding"/>
    <property type="evidence" value="ECO:0007669"/>
    <property type="project" value="InterPro"/>
</dbReference>
<feature type="domain" description="Helicase C-terminal" evidence="8">
    <location>
        <begin position="381"/>
        <end position="548"/>
    </location>
</feature>
<evidence type="ECO:0000256" key="1">
    <source>
        <dbReference type="ARBA" id="ARBA00022741"/>
    </source>
</evidence>
<dbReference type="SMART" id="SM00487">
    <property type="entry name" value="DEXDc"/>
    <property type="match status" value="1"/>
</dbReference>
<keyword evidence="2" id="KW-0378">Hydrolase</keyword>
<dbReference type="AlphaFoldDB" id="Q4UG97"/>
<evidence type="ECO:0000313" key="11">
    <source>
        <dbReference type="Proteomes" id="UP000001950"/>
    </source>
</evidence>